<reference evidence="1 2" key="1">
    <citation type="submission" date="2024-04" db="EMBL/GenBank/DDBJ databases">
        <title>Phyllosticta paracitricarpa is synonymous to the EU quarantine fungus P. citricarpa based on phylogenomic analyses.</title>
        <authorList>
            <consortium name="Lawrence Berkeley National Laboratory"/>
            <person name="Van ingen-buijs V.A."/>
            <person name="Van westerhoven A.C."/>
            <person name="Haridas S."/>
            <person name="Skiadas P."/>
            <person name="Martin F."/>
            <person name="Groenewald J.Z."/>
            <person name="Crous P.W."/>
            <person name="Seidl M.F."/>
        </authorList>
    </citation>
    <scope>NUCLEOTIDE SEQUENCE [LARGE SCALE GENOMIC DNA]</scope>
    <source>
        <strain evidence="1 2">CBS 141358</strain>
    </source>
</reference>
<name>A0ABR1MUX1_9PEZI</name>
<sequence length="107" mass="11821">MTYAKRRFFLRAISLPPTLPACQALLLASSRSSTNQSINQSVHRPPVNQSIASHPRARITHLDKVFKQPRYGSQVGDPITNTATTIMTNLSVADLTNTWQKLMGDDG</sequence>
<dbReference type="Proteomes" id="UP001367316">
    <property type="component" value="Unassembled WGS sequence"/>
</dbReference>
<comment type="caution">
    <text evidence="1">The sequence shown here is derived from an EMBL/GenBank/DDBJ whole genome shotgun (WGS) entry which is preliminary data.</text>
</comment>
<protein>
    <submittedName>
        <fullName evidence="1">Uncharacterized protein</fullName>
    </submittedName>
</protein>
<proteinExistence type="predicted"/>
<keyword evidence="2" id="KW-1185">Reference proteome</keyword>
<evidence type="ECO:0000313" key="2">
    <source>
        <dbReference type="Proteomes" id="UP001367316"/>
    </source>
</evidence>
<accession>A0ABR1MUX1</accession>
<dbReference type="EMBL" id="JBBPBF010000043">
    <property type="protein sequence ID" value="KAK7606726.1"/>
    <property type="molecule type" value="Genomic_DNA"/>
</dbReference>
<organism evidence="1 2">
    <name type="scientific">Phyllosticta paracitricarpa</name>
    <dbReference type="NCBI Taxonomy" id="2016321"/>
    <lineage>
        <taxon>Eukaryota</taxon>
        <taxon>Fungi</taxon>
        <taxon>Dikarya</taxon>
        <taxon>Ascomycota</taxon>
        <taxon>Pezizomycotina</taxon>
        <taxon>Dothideomycetes</taxon>
        <taxon>Dothideomycetes incertae sedis</taxon>
        <taxon>Botryosphaeriales</taxon>
        <taxon>Phyllostictaceae</taxon>
        <taxon>Phyllosticta</taxon>
    </lineage>
</organism>
<gene>
    <name evidence="1" type="ORF">JOL62DRAFT_326819</name>
</gene>
<evidence type="ECO:0000313" key="1">
    <source>
        <dbReference type="EMBL" id="KAK7606726.1"/>
    </source>
</evidence>